<feature type="domain" description="Sm" evidence="11">
    <location>
        <begin position="43"/>
        <end position="128"/>
    </location>
</feature>
<evidence type="ECO:0000256" key="8">
    <source>
        <dbReference type="ARBA" id="ARBA00023274"/>
    </source>
</evidence>
<dbReference type="SUPFAM" id="SSF50182">
    <property type="entry name" value="Sm-like ribonucleoproteins"/>
    <property type="match status" value="1"/>
</dbReference>
<reference evidence="12 13" key="1">
    <citation type="submission" date="2018-07" db="EMBL/GenBank/DDBJ databases">
        <title>The complete nuclear genome of the prasinophyte Chloropicon primus (CCMP1205).</title>
        <authorList>
            <person name="Pombert J.-F."/>
            <person name="Otis C."/>
            <person name="Turmel M."/>
            <person name="Lemieux C."/>
        </authorList>
    </citation>
    <scope>NUCLEOTIDE SEQUENCE [LARGE SCALE GENOMIC DNA]</scope>
    <source>
        <strain evidence="12 13">CCMP1205</strain>
    </source>
</reference>
<evidence type="ECO:0000256" key="9">
    <source>
        <dbReference type="ARBA" id="ARBA00054684"/>
    </source>
</evidence>
<dbReference type="SMART" id="SM00651">
    <property type="entry name" value="Sm"/>
    <property type="match status" value="1"/>
</dbReference>
<name>A0A5B8N2F4_9CHLO</name>
<feature type="region of interest" description="Disordered" evidence="10">
    <location>
        <begin position="1"/>
        <end position="33"/>
    </location>
</feature>
<evidence type="ECO:0000313" key="13">
    <source>
        <dbReference type="Proteomes" id="UP000316726"/>
    </source>
</evidence>
<dbReference type="GO" id="GO:0005681">
    <property type="term" value="C:spliceosomal complex"/>
    <property type="evidence" value="ECO:0007669"/>
    <property type="project" value="UniProtKB-KW"/>
</dbReference>
<dbReference type="PANTHER" id="PTHR13110">
    <property type="entry name" value="U6 SNRNA-ASSOCIATED SM-LIKE PROTEIN LSM3"/>
    <property type="match status" value="1"/>
</dbReference>
<evidence type="ECO:0000256" key="7">
    <source>
        <dbReference type="ARBA" id="ARBA00023242"/>
    </source>
</evidence>
<comment type="function">
    <text evidence="9">Component of LSM protein complexes, which are involved in RNA processing. Component of the cytoplasmic LSM1-LSM7 complex which is involved in mRNA degradation by promoting decapping and leading to accurate 5'-3' mRNA decay. The cytoplasmic LSM1-LSM7 complex regulates developmental gene expression by the decapping of specific development-related transcripts. Component of the nuclear LSM2-LSM8 complex which is involved splicing nuclear mRNAs. LSM2-LSM8 binds directly to the U6 small nuclear RNAs (snRNAs) and is essential for accurate splicing of selected development-related mRNAs through the stabilization of the spliceosomal U6 snRNA. Plays a critical role in the regulation of development-related gene expression.</text>
</comment>
<evidence type="ECO:0000256" key="2">
    <source>
        <dbReference type="ARBA" id="ARBA00006850"/>
    </source>
</evidence>
<accession>A0A5B8N2F4</accession>
<dbReference type="Proteomes" id="UP000316726">
    <property type="component" value="Chromosome 20"/>
</dbReference>
<dbReference type="Gene3D" id="2.30.30.100">
    <property type="match status" value="1"/>
</dbReference>
<dbReference type="InterPro" id="IPR034105">
    <property type="entry name" value="Lsm3"/>
</dbReference>
<organism evidence="12 13">
    <name type="scientific">Chloropicon primus</name>
    <dbReference type="NCBI Taxonomy" id="1764295"/>
    <lineage>
        <taxon>Eukaryota</taxon>
        <taxon>Viridiplantae</taxon>
        <taxon>Chlorophyta</taxon>
        <taxon>Chloropicophyceae</taxon>
        <taxon>Chloropicales</taxon>
        <taxon>Chloropicaceae</taxon>
        <taxon>Chloropicon</taxon>
    </lineage>
</organism>
<evidence type="ECO:0000256" key="3">
    <source>
        <dbReference type="ARBA" id="ARBA00022664"/>
    </source>
</evidence>
<dbReference type="GO" id="GO:0120115">
    <property type="term" value="C:Lsm2-8 complex"/>
    <property type="evidence" value="ECO:0007669"/>
    <property type="project" value="UniProtKB-ARBA"/>
</dbReference>
<evidence type="ECO:0000256" key="5">
    <source>
        <dbReference type="ARBA" id="ARBA00022884"/>
    </source>
</evidence>
<dbReference type="InterPro" id="IPR040002">
    <property type="entry name" value="Sm-like_LSM3"/>
</dbReference>
<dbReference type="CDD" id="cd01730">
    <property type="entry name" value="LSm3"/>
    <property type="match status" value="1"/>
</dbReference>
<dbReference type="PROSITE" id="PS52002">
    <property type="entry name" value="SM"/>
    <property type="match status" value="1"/>
</dbReference>
<keyword evidence="7" id="KW-0539">Nucleus</keyword>
<evidence type="ECO:0000256" key="1">
    <source>
        <dbReference type="ARBA" id="ARBA00004123"/>
    </source>
</evidence>
<keyword evidence="5" id="KW-0694">RNA-binding</keyword>
<evidence type="ECO:0000313" key="12">
    <source>
        <dbReference type="EMBL" id="QDZ26045.1"/>
    </source>
</evidence>
<dbReference type="InterPro" id="IPR047575">
    <property type="entry name" value="Sm"/>
</dbReference>
<keyword evidence="4" id="KW-0747">Spliceosome</keyword>
<keyword evidence="6" id="KW-0508">mRNA splicing</keyword>
<evidence type="ECO:0000256" key="4">
    <source>
        <dbReference type="ARBA" id="ARBA00022728"/>
    </source>
</evidence>
<dbReference type="AlphaFoldDB" id="A0A5B8N2F4"/>
<comment type="subcellular location">
    <subcellularLocation>
        <location evidence="1">Nucleus</location>
    </subcellularLocation>
</comment>
<proteinExistence type="inferred from homology"/>
<evidence type="ECO:0000259" key="11">
    <source>
        <dbReference type="PROSITE" id="PS52002"/>
    </source>
</evidence>
<dbReference type="GO" id="GO:0000398">
    <property type="term" value="P:mRNA splicing, via spliceosome"/>
    <property type="evidence" value="ECO:0007669"/>
    <property type="project" value="InterPro"/>
</dbReference>
<keyword evidence="13" id="KW-1185">Reference proteome</keyword>
<dbReference type="EMBL" id="CP031053">
    <property type="protein sequence ID" value="QDZ26045.1"/>
    <property type="molecule type" value="Genomic_DNA"/>
</dbReference>
<dbReference type="FunFam" id="2.30.30.100:FF:000007">
    <property type="entry name" value="U6 snRNA-associated Sm-like protein LSm3"/>
    <property type="match status" value="1"/>
</dbReference>
<keyword evidence="8 12" id="KW-0687">Ribonucleoprotein</keyword>
<dbReference type="InterPro" id="IPR001163">
    <property type="entry name" value="Sm_dom_euk/arc"/>
</dbReference>
<protein>
    <submittedName>
        <fullName evidence="12">Sm-like ribonucleoprotein</fullName>
    </submittedName>
</protein>
<dbReference type="InterPro" id="IPR010920">
    <property type="entry name" value="LSM_dom_sf"/>
</dbReference>
<comment type="similarity">
    <text evidence="2">Belongs to the snRNP Sm proteins family.</text>
</comment>
<sequence>MGSHFLFHEATGGGAPRETEERMAEVAAQKHHGEVEEDVAVKEPLDLIRLSLDETVYVKLKGDREIKGRLHAYDQHLNMVLGEAEETVNYYEIDDETYEENLKSEKRFKPFLFVRGDVVILISPSLRQ</sequence>
<dbReference type="STRING" id="1764295.A0A5B8N2F4"/>
<keyword evidence="3" id="KW-0507">mRNA processing</keyword>
<dbReference type="Pfam" id="PF01423">
    <property type="entry name" value="LSM"/>
    <property type="match status" value="1"/>
</dbReference>
<dbReference type="OrthoDB" id="29543at2759"/>
<evidence type="ECO:0000256" key="6">
    <source>
        <dbReference type="ARBA" id="ARBA00023187"/>
    </source>
</evidence>
<evidence type="ECO:0000256" key="10">
    <source>
        <dbReference type="SAM" id="MobiDB-lite"/>
    </source>
</evidence>
<dbReference type="GO" id="GO:0003723">
    <property type="term" value="F:RNA binding"/>
    <property type="evidence" value="ECO:0007669"/>
    <property type="project" value="UniProtKB-KW"/>
</dbReference>
<gene>
    <name evidence="12" type="ORF">A3770_20p85630</name>
</gene>